<evidence type="ECO:0000256" key="3">
    <source>
        <dbReference type="ARBA" id="ARBA00020983"/>
    </source>
</evidence>
<feature type="compositionally biased region" description="Polar residues" evidence="9">
    <location>
        <begin position="872"/>
        <end position="883"/>
    </location>
</feature>
<feature type="region of interest" description="Disordered" evidence="9">
    <location>
        <begin position="749"/>
        <end position="790"/>
    </location>
</feature>
<keyword evidence="7" id="KW-0472">Membrane</keyword>
<feature type="compositionally biased region" description="Acidic residues" evidence="9">
    <location>
        <begin position="949"/>
        <end position="967"/>
    </location>
</feature>
<dbReference type="GO" id="GO:0006891">
    <property type="term" value="P:intra-Golgi vesicle-mediated transport"/>
    <property type="evidence" value="ECO:0007669"/>
    <property type="project" value="TreeGrafter"/>
</dbReference>
<feature type="compositionally biased region" description="Basic residues" evidence="9">
    <location>
        <begin position="994"/>
        <end position="1005"/>
    </location>
</feature>
<dbReference type="AlphaFoldDB" id="A0A077RA45"/>
<feature type="compositionally biased region" description="Polar residues" evidence="9">
    <location>
        <begin position="825"/>
        <end position="836"/>
    </location>
</feature>
<feature type="compositionally biased region" description="Basic and acidic residues" evidence="9">
    <location>
        <begin position="773"/>
        <end position="783"/>
    </location>
</feature>
<feature type="compositionally biased region" description="Low complexity" evidence="9">
    <location>
        <begin position="968"/>
        <end position="978"/>
    </location>
</feature>
<sequence length="1005" mass="111671">MATSTVTEPTPPRSLTALIHNDALTSSSTLSLDSLLTKQVSTYIHSLSNFSLADLRLQPQQLQSKSDDLHHQLSQLCVSQTDAFIRIHHAEQQFSPSLTTLATHLDHLLNNLLPNLQTAAQNFVSASQPVLAERHKLHNVADQYERGHLSDLLDIPPLVHTCVKAGHYAEAIQLTQHLISLLQPSDHTISTSPNTTNHGQRNTFLSLLLESLSHLATIKADLISSFHKPGLKLPSARKSVIVLRKLNSLQDQLGSIPDWTQILAAPHVQPLVPQLALTQTHICLAFLKARIKSFSTALDAIGAPSTFSSQAYLTRYIDLWRQETNDTLGMAFSLFIDDAPPADQPQTSTNQRNEMVNPAYLISSFAISGLEKLRTTIEFHLNTAAQRTISSPHTLEILAETYANVHTQLSYASAAMTRFGFEFGSLLFSPTPSSTPPFDTRLLSTIENTYLTALTRSLDATFSHFQSELETHVFKSQPVSLPSRWLISTQLSASSFKRLYTISSDMDGAMYDDFTSPNIELVDYPPLTKLVNRLVGWLNVLQVFAPISISHFLLSALDDHFARLSERLLFEIPQHISKLDQATTPRAYKPLLEDEDEEDELRLMVEHLEERDEMVLRSEVVREREEVMLGKVLRIWNSSVVHWIMHIVKEEVFDVRPNTEVLKVEDMLKKIQEWIEFTEEKVGEANKQRRLDAIERKRVIQEKKAAEEEQERVKLVKQEQEQARLKAKQQQEEEQIKLKAEAKAVKERKEAEEKAAVQDNEAQTQAQAAAKSQGEKKKGDDKTGAAAQADIQIDFAGQKSIVTQHIEEAPANKEQVSTEEPAKTLQKTAASGTSKKFSLAEKLRLRKEERDRALAAAAAAANADAASEEKSQASSTQGGSATGTRPGGEDREKETIAEDQAQVDATDQHGQSMTEVDQGVKRTQESKQDVDSKPKGEIVQECEQVADQGETDGQDELEAGEEDEESGADTPTTPATPTMSNFDSGVGGSSAARSNKKKKNNKKKK</sequence>
<reference evidence="10" key="1">
    <citation type="journal article" date="2014" name="Genome Biol. Evol.">
        <title>Gene Loss Rather Than Gene Gain Is Associated with a Host Jump from Monocots to Dicots in the Smut Fungus Melanopsichium pennsylvanicum.</title>
        <authorList>
            <person name="Sharma R."/>
            <person name="Mishra B."/>
            <person name="Runge F."/>
            <person name="Thines M."/>
        </authorList>
    </citation>
    <scope>NUCLEOTIDE SEQUENCE</scope>
    <source>
        <strain evidence="10">4</strain>
    </source>
</reference>
<evidence type="ECO:0000256" key="7">
    <source>
        <dbReference type="ARBA" id="ARBA00023136"/>
    </source>
</evidence>
<keyword evidence="5" id="KW-0653">Protein transport</keyword>
<dbReference type="PANTHER" id="PTHR21311">
    <property type="entry name" value="CONSERVED OLIGOMERIC GOLGI COMPLEX COMPONENT 8"/>
    <property type="match status" value="1"/>
</dbReference>
<evidence type="ECO:0000256" key="8">
    <source>
        <dbReference type="ARBA" id="ARBA00031347"/>
    </source>
</evidence>
<comment type="similarity">
    <text evidence="2">Belongs to the COG8 family.</text>
</comment>
<dbReference type="GO" id="GO:0017119">
    <property type="term" value="C:Golgi transport complex"/>
    <property type="evidence" value="ECO:0007669"/>
    <property type="project" value="InterPro"/>
</dbReference>
<accession>A0A077RA45</accession>
<evidence type="ECO:0000256" key="4">
    <source>
        <dbReference type="ARBA" id="ARBA00022448"/>
    </source>
</evidence>
<evidence type="ECO:0000313" key="10">
    <source>
        <dbReference type="EMBL" id="CDI54059.1"/>
    </source>
</evidence>
<organism evidence="10">
    <name type="scientific">Melanopsichium pennsylvanicum 4</name>
    <dbReference type="NCBI Taxonomy" id="1398559"/>
    <lineage>
        <taxon>Eukaryota</taxon>
        <taxon>Fungi</taxon>
        <taxon>Dikarya</taxon>
        <taxon>Basidiomycota</taxon>
        <taxon>Ustilaginomycotina</taxon>
        <taxon>Ustilaginomycetes</taxon>
        <taxon>Ustilaginales</taxon>
        <taxon>Ustilaginaceae</taxon>
        <taxon>Melanopsichium</taxon>
    </lineage>
</organism>
<dbReference type="GO" id="GO:0015031">
    <property type="term" value="P:protein transport"/>
    <property type="evidence" value="ECO:0007669"/>
    <property type="project" value="UniProtKB-KW"/>
</dbReference>
<dbReference type="GO" id="GO:0000139">
    <property type="term" value="C:Golgi membrane"/>
    <property type="evidence" value="ECO:0007669"/>
    <property type="project" value="UniProtKB-SubCell"/>
</dbReference>
<evidence type="ECO:0000256" key="9">
    <source>
        <dbReference type="SAM" id="MobiDB-lite"/>
    </source>
</evidence>
<dbReference type="PANTHER" id="PTHR21311:SF0">
    <property type="entry name" value="CONSERVED OLIGOMERIC GOLGI COMPLEX SUBUNIT 8"/>
    <property type="match status" value="1"/>
</dbReference>
<keyword evidence="6" id="KW-0333">Golgi apparatus</keyword>
<feature type="region of interest" description="Disordered" evidence="9">
    <location>
        <begin position="802"/>
        <end position="1005"/>
    </location>
</feature>
<evidence type="ECO:0000256" key="2">
    <source>
        <dbReference type="ARBA" id="ARBA00006419"/>
    </source>
</evidence>
<feature type="compositionally biased region" description="Polar residues" evidence="9">
    <location>
        <begin position="903"/>
        <end position="915"/>
    </location>
</feature>
<feature type="compositionally biased region" description="Low complexity" evidence="9">
    <location>
        <begin position="854"/>
        <end position="865"/>
    </location>
</feature>
<name>A0A077RA45_9BASI</name>
<evidence type="ECO:0000256" key="5">
    <source>
        <dbReference type="ARBA" id="ARBA00022927"/>
    </source>
</evidence>
<protein>
    <recommendedName>
        <fullName evidence="3">Conserved oligomeric Golgi complex subunit 8</fullName>
    </recommendedName>
    <alternativeName>
        <fullName evidence="8">Component of oligomeric Golgi complex 8</fullName>
    </alternativeName>
</protein>
<proteinExistence type="inferred from homology"/>
<keyword evidence="4" id="KW-0813">Transport</keyword>
<dbReference type="EMBL" id="HG529602">
    <property type="protein sequence ID" value="CDI54059.1"/>
    <property type="molecule type" value="Genomic_DNA"/>
</dbReference>
<evidence type="ECO:0000256" key="1">
    <source>
        <dbReference type="ARBA" id="ARBA00004395"/>
    </source>
</evidence>
<dbReference type="InterPro" id="IPR007255">
    <property type="entry name" value="COG8"/>
</dbReference>
<dbReference type="Pfam" id="PF04124">
    <property type="entry name" value="Dor1"/>
    <property type="match status" value="1"/>
</dbReference>
<feature type="compositionally biased region" description="Basic and acidic residues" evidence="9">
    <location>
        <begin position="838"/>
        <end position="853"/>
    </location>
</feature>
<comment type="subcellular location">
    <subcellularLocation>
        <location evidence="1">Golgi apparatus membrane</location>
        <topology evidence="1">Peripheral membrane protein</topology>
    </subcellularLocation>
</comment>
<evidence type="ECO:0000256" key="6">
    <source>
        <dbReference type="ARBA" id="ARBA00023034"/>
    </source>
</evidence>
<feature type="compositionally biased region" description="Basic and acidic residues" evidence="9">
    <location>
        <begin position="918"/>
        <end position="938"/>
    </location>
</feature>
<feature type="compositionally biased region" description="Basic and acidic residues" evidence="9">
    <location>
        <begin position="887"/>
        <end position="896"/>
    </location>
</feature>